<dbReference type="Proteomes" id="UP000594261">
    <property type="component" value="Chromosome 3"/>
</dbReference>
<dbReference type="EnsemblPlants" id="QL03p036292:mrna">
    <property type="protein sequence ID" value="QL03p036292:mrna"/>
    <property type="gene ID" value="QL03p036292"/>
</dbReference>
<dbReference type="GO" id="GO:0031380">
    <property type="term" value="C:nuclear RNA-directed RNA polymerase complex"/>
    <property type="evidence" value="ECO:0007669"/>
    <property type="project" value="TreeGrafter"/>
</dbReference>
<dbReference type="GO" id="GO:0003968">
    <property type="term" value="F:RNA-directed RNA polymerase activity"/>
    <property type="evidence" value="ECO:0007669"/>
    <property type="project" value="UniProtKB-KW"/>
</dbReference>
<evidence type="ECO:0000259" key="1">
    <source>
        <dbReference type="Pfam" id="PF26253"/>
    </source>
</evidence>
<dbReference type="InterPro" id="IPR058752">
    <property type="entry name" value="RDRP_C_head"/>
</dbReference>
<dbReference type="InterPro" id="IPR007855">
    <property type="entry name" value="RDRP"/>
</dbReference>
<evidence type="ECO:0000313" key="3">
    <source>
        <dbReference type="Proteomes" id="UP000594261"/>
    </source>
</evidence>
<keyword evidence="3" id="KW-1185">Reference proteome</keyword>
<reference evidence="2" key="2">
    <citation type="submission" date="2021-01" db="UniProtKB">
        <authorList>
            <consortium name="EnsemblPlants"/>
        </authorList>
    </citation>
    <scope>IDENTIFICATION</scope>
</reference>
<dbReference type="AlphaFoldDB" id="A0A7N2L8V1"/>
<protein>
    <recommendedName>
        <fullName evidence="1">RDRP C-terminal head domain-containing protein</fullName>
    </recommendedName>
</protein>
<organism evidence="2 3">
    <name type="scientific">Quercus lobata</name>
    <name type="common">Valley oak</name>
    <dbReference type="NCBI Taxonomy" id="97700"/>
    <lineage>
        <taxon>Eukaryota</taxon>
        <taxon>Viridiplantae</taxon>
        <taxon>Streptophyta</taxon>
        <taxon>Embryophyta</taxon>
        <taxon>Tracheophyta</taxon>
        <taxon>Spermatophyta</taxon>
        <taxon>Magnoliopsida</taxon>
        <taxon>eudicotyledons</taxon>
        <taxon>Gunneridae</taxon>
        <taxon>Pentapetalae</taxon>
        <taxon>rosids</taxon>
        <taxon>fabids</taxon>
        <taxon>Fagales</taxon>
        <taxon>Fagaceae</taxon>
        <taxon>Quercus</taxon>
    </lineage>
</organism>
<dbReference type="PANTHER" id="PTHR23079">
    <property type="entry name" value="RNA-DEPENDENT RNA POLYMERASE"/>
    <property type="match status" value="1"/>
</dbReference>
<feature type="domain" description="RDRP C-terminal head" evidence="1">
    <location>
        <begin position="54"/>
        <end position="108"/>
    </location>
</feature>
<sequence>MEYIGAKTKPLDHNVTIEEVQEYFVDYILNDRLGIIDDAHIVFADSEPRRAMSSKCIKLAKLHSKASAWYHVTYHYSYWGYCNEGVNRAHFLSFPWCVFDKLIQIKKDQMSNIIA</sequence>
<proteinExistence type="predicted"/>
<dbReference type="EMBL" id="LRBV02000003">
    <property type="status" value="NOT_ANNOTATED_CDS"/>
    <property type="molecule type" value="Genomic_DNA"/>
</dbReference>
<name>A0A7N2L8V1_QUELO</name>
<reference evidence="2 3" key="1">
    <citation type="journal article" date="2016" name="G3 (Bethesda)">
        <title>First Draft Assembly and Annotation of the Genome of a California Endemic Oak Quercus lobata Nee (Fagaceae).</title>
        <authorList>
            <person name="Sork V.L."/>
            <person name="Fitz-Gibbon S.T."/>
            <person name="Puiu D."/>
            <person name="Crepeau M."/>
            <person name="Gugger P.F."/>
            <person name="Sherman R."/>
            <person name="Stevens K."/>
            <person name="Langley C.H."/>
            <person name="Pellegrini M."/>
            <person name="Salzberg S.L."/>
        </authorList>
    </citation>
    <scope>NUCLEOTIDE SEQUENCE [LARGE SCALE GENOMIC DNA]</scope>
    <source>
        <strain evidence="2 3">cv. SW786</strain>
    </source>
</reference>
<dbReference type="GO" id="GO:0030422">
    <property type="term" value="P:siRNA processing"/>
    <property type="evidence" value="ECO:0007669"/>
    <property type="project" value="TreeGrafter"/>
</dbReference>
<dbReference type="GO" id="GO:0003723">
    <property type="term" value="F:RNA binding"/>
    <property type="evidence" value="ECO:0007669"/>
    <property type="project" value="UniProtKB-KW"/>
</dbReference>
<accession>A0A7N2L8V1</accession>
<dbReference type="InParanoid" id="A0A7N2L8V1"/>
<dbReference type="PANTHER" id="PTHR23079:SF1">
    <property type="entry name" value="RNA-DEPENDENT RNA POLYMERASE 1"/>
    <property type="match status" value="1"/>
</dbReference>
<dbReference type="Pfam" id="PF26253">
    <property type="entry name" value="RdRP_head"/>
    <property type="match status" value="1"/>
</dbReference>
<dbReference type="Gramene" id="QL03p036292:mrna">
    <property type="protein sequence ID" value="QL03p036292:mrna"/>
    <property type="gene ID" value="QL03p036292"/>
</dbReference>
<evidence type="ECO:0000313" key="2">
    <source>
        <dbReference type="EnsemblPlants" id="QL03p036292:mrna"/>
    </source>
</evidence>